<keyword evidence="6 11" id="KW-0479">Metal-binding</keyword>
<gene>
    <name evidence="14" type="ORF">P4826_12355</name>
</gene>
<keyword evidence="9 11" id="KW-0456">Lyase</keyword>
<evidence type="ECO:0000256" key="11">
    <source>
        <dbReference type="RuleBase" id="RU366059"/>
    </source>
</evidence>
<dbReference type="GO" id="GO:0003941">
    <property type="term" value="F:L-serine ammonia-lyase activity"/>
    <property type="evidence" value="ECO:0007669"/>
    <property type="project" value="UniProtKB-EC"/>
</dbReference>
<evidence type="ECO:0000313" key="15">
    <source>
        <dbReference type="Proteomes" id="UP001303211"/>
    </source>
</evidence>
<dbReference type="Pfam" id="PF03315">
    <property type="entry name" value="SDH_beta"/>
    <property type="match status" value="1"/>
</dbReference>
<dbReference type="NCBIfam" id="TIGR00720">
    <property type="entry name" value="sda_mono"/>
    <property type="match status" value="1"/>
</dbReference>
<organism evidence="14 15">
    <name type="scientific">Diaphorobacter limosus</name>
    <dbReference type="NCBI Taxonomy" id="3036128"/>
    <lineage>
        <taxon>Bacteria</taxon>
        <taxon>Pseudomonadati</taxon>
        <taxon>Pseudomonadota</taxon>
        <taxon>Betaproteobacteria</taxon>
        <taxon>Burkholderiales</taxon>
        <taxon>Comamonadaceae</taxon>
        <taxon>Diaphorobacter</taxon>
    </lineage>
</organism>
<feature type="domain" description="Serine dehydratase beta chain" evidence="13">
    <location>
        <begin position="4"/>
        <end position="157"/>
    </location>
</feature>
<sequence length="462" mass="48679">MAVSVFDLFKIGIGPSSSHTVGPMRAARLFVQRLARGGRMAQVARVRSTLYGSLGATGRGHASDRAVLLGLCGHAPDTVDVALIDPLIARIRGQHRLPLEGGPEIAFDWNADLPLIADESLPLHANGMRFEAFDAAGNLLDAQVYYSVGGGFIVSEEAAQDAQRQAQIAPDTEVLPLPFHSGAQLLAQAQAQGGSIAQVMRINERHWRSDAEIDAGLLAIWRVMQDCVARGCGAEGELPGGFRVRRRAPALHRALQASQSLQQDPLQVIDWVNLFALAVNEENAAGGRVVTAPTNGAAGIVPAVLHYYWRYIDGATEAGVIDFLLTAGAIGILYKENASISGAEVGCQGEVGVACSMAAAGLCAVLGGTPAQVENAAEIGMEHHLGLTCDPVGGLVQIPCIERNALASVKAINAARMALHGDGTHHVSLDQVIKTMRETGADMMTKYKETSRGGLAVNIVEC</sequence>
<protein>
    <recommendedName>
        <fullName evidence="11">L-serine dehydratase</fullName>
        <ecNumber evidence="11">4.3.1.17</ecNumber>
    </recommendedName>
</protein>
<evidence type="ECO:0000256" key="2">
    <source>
        <dbReference type="ARBA" id="ARBA00004742"/>
    </source>
</evidence>
<evidence type="ECO:0000313" key="14">
    <source>
        <dbReference type="EMBL" id="WOO31199.1"/>
    </source>
</evidence>
<evidence type="ECO:0000259" key="13">
    <source>
        <dbReference type="Pfam" id="PF03315"/>
    </source>
</evidence>
<accession>A0ABZ0IYX1</accession>
<dbReference type="Pfam" id="PF03313">
    <property type="entry name" value="SDH_alpha"/>
    <property type="match status" value="1"/>
</dbReference>
<proteinExistence type="inferred from homology"/>
<dbReference type="Gene3D" id="3.30.1330.90">
    <property type="entry name" value="D-3-phosphoglycerate dehydrogenase, domain 3"/>
    <property type="match status" value="1"/>
</dbReference>
<evidence type="ECO:0000256" key="4">
    <source>
        <dbReference type="ARBA" id="ARBA00022432"/>
    </source>
</evidence>
<dbReference type="Proteomes" id="UP001303211">
    <property type="component" value="Chromosome"/>
</dbReference>
<dbReference type="PANTHER" id="PTHR30182">
    <property type="entry name" value="L-SERINE DEHYDRATASE"/>
    <property type="match status" value="1"/>
</dbReference>
<evidence type="ECO:0000256" key="3">
    <source>
        <dbReference type="ARBA" id="ARBA00008636"/>
    </source>
</evidence>
<evidence type="ECO:0000256" key="5">
    <source>
        <dbReference type="ARBA" id="ARBA00022485"/>
    </source>
</evidence>
<evidence type="ECO:0000256" key="1">
    <source>
        <dbReference type="ARBA" id="ARBA00001966"/>
    </source>
</evidence>
<comment type="similarity">
    <text evidence="3 11">Belongs to the iron-sulfur dependent L-serine dehydratase family.</text>
</comment>
<dbReference type="RefSeq" id="WP_317700675.1">
    <property type="nucleotide sequence ID" value="NZ_CP136921.1"/>
</dbReference>
<dbReference type="EMBL" id="CP136921">
    <property type="protein sequence ID" value="WOO31199.1"/>
    <property type="molecule type" value="Genomic_DNA"/>
</dbReference>
<keyword evidence="7 11" id="KW-0408">Iron</keyword>
<dbReference type="EC" id="4.3.1.17" evidence="11"/>
<dbReference type="InterPro" id="IPR004644">
    <property type="entry name" value="Fe-S_L-Ser_mono"/>
</dbReference>
<dbReference type="SUPFAM" id="SSF143548">
    <property type="entry name" value="Serine metabolism enzymes domain"/>
    <property type="match status" value="1"/>
</dbReference>
<keyword evidence="15" id="KW-1185">Reference proteome</keyword>
<evidence type="ECO:0000256" key="9">
    <source>
        <dbReference type="ARBA" id="ARBA00023239"/>
    </source>
</evidence>
<dbReference type="PANTHER" id="PTHR30182:SF1">
    <property type="entry name" value="L-SERINE DEHYDRATASE 1"/>
    <property type="match status" value="1"/>
</dbReference>
<dbReference type="InterPro" id="IPR005131">
    <property type="entry name" value="Ser_deHydtase_bsu"/>
</dbReference>
<evidence type="ECO:0000256" key="7">
    <source>
        <dbReference type="ARBA" id="ARBA00023004"/>
    </source>
</evidence>
<dbReference type="InterPro" id="IPR005130">
    <property type="entry name" value="Ser_deHydtase-like_asu"/>
</dbReference>
<evidence type="ECO:0000256" key="6">
    <source>
        <dbReference type="ARBA" id="ARBA00022723"/>
    </source>
</evidence>
<keyword evidence="8 11" id="KW-0411">Iron-sulfur</keyword>
<keyword evidence="4 11" id="KW-0312">Gluconeogenesis</keyword>
<comment type="cofactor">
    <cofactor evidence="1 11">
        <name>[4Fe-4S] cluster</name>
        <dbReference type="ChEBI" id="CHEBI:49883"/>
    </cofactor>
</comment>
<dbReference type="InterPro" id="IPR051318">
    <property type="entry name" value="Fe-S_L-Ser"/>
</dbReference>
<comment type="pathway">
    <text evidence="2">Carbohydrate biosynthesis; gluconeogenesis.</text>
</comment>
<evidence type="ECO:0000259" key="12">
    <source>
        <dbReference type="Pfam" id="PF03313"/>
    </source>
</evidence>
<reference evidence="14 15" key="1">
    <citation type="submission" date="2023-03" db="EMBL/GenBank/DDBJ databases">
        <title>Diaphorobacter basophil sp. nov., isolated from a sewage-treatment plant.</title>
        <authorList>
            <person name="Yang K."/>
        </authorList>
    </citation>
    <scope>NUCLEOTIDE SEQUENCE [LARGE SCALE GENOMIC DNA]</scope>
    <source>
        <strain evidence="14 15">Y-1</strain>
    </source>
</reference>
<evidence type="ECO:0000256" key="10">
    <source>
        <dbReference type="ARBA" id="ARBA00049406"/>
    </source>
</evidence>
<evidence type="ECO:0000256" key="8">
    <source>
        <dbReference type="ARBA" id="ARBA00023014"/>
    </source>
</evidence>
<name>A0ABZ0IYX1_9BURK</name>
<keyword evidence="5 11" id="KW-0004">4Fe-4S</keyword>
<comment type="catalytic activity">
    <reaction evidence="10 11">
        <text>L-serine = pyruvate + NH4(+)</text>
        <dbReference type="Rhea" id="RHEA:19169"/>
        <dbReference type="ChEBI" id="CHEBI:15361"/>
        <dbReference type="ChEBI" id="CHEBI:28938"/>
        <dbReference type="ChEBI" id="CHEBI:33384"/>
        <dbReference type="EC" id="4.3.1.17"/>
    </reaction>
</comment>
<feature type="domain" description="Serine dehydratase-like alpha subunit" evidence="12">
    <location>
        <begin position="193"/>
        <end position="456"/>
    </location>
</feature>
<dbReference type="InterPro" id="IPR029009">
    <property type="entry name" value="ASB_dom_sf"/>
</dbReference>